<gene>
    <name evidence="3" type="ORF">GCM10010178_44570</name>
</gene>
<keyword evidence="4" id="KW-1185">Reference proteome</keyword>
<dbReference type="EMBL" id="BMRE01000019">
    <property type="protein sequence ID" value="GGU47106.1"/>
    <property type="molecule type" value="Genomic_DNA"/>
</dbReference>
<evidence type="ECO:0000256" key="1">
    <source>
        <dbReference type="SAM" id="MobiDB-lite"/>
    </source>
</evidence>
<feature type="compositionally biased region" description="Low complexity" evidence="1">
    <location>
        <begin position="112"/>
        <end position="130"/>
    </location>
</feature>
<reference evidence="4" key="1">
    <citation type="journal article" date="2019" name="Int. J. Syst. Evol. Microbiol.">
        <title>The Global Catalogue of Microorganisms (GCM) 10K type strain sequencing project: providing services to taxonomists for standard genome sequencing and annotation.</title>
        <authorList>
            <consortium name="The Broad Institute Genomics Platform"/>
            <consortium name="The Broad Institute Genome Sequencing Center for Infectious Disease"/>
            <person name="Wu L."/>
            <person name="Ma J."/>
        </authorList>
    </citation>
    <scope>NUCLEOTIDE SEQUENCE [LARGE SCALE GENOMIC DNA]</scope>
    <source>
        <strain evidence="4">JCM 3296</strain>
    </source>
</reference>
<protein>
    <recommendedName>
        <fullName evidence="5">Lipoprotein</fullName>
    </recommendedName>
</protein>
<feature type="region of interest" description="Disordered" evidence="1">
    <location>
        <begin position="96"/>
        <end position="130"/>
    </location>
</feature>
<dbReference type="PROSITE" id="PS51257">
    <property type="entry name" value="PROKAR_LIPOPROTEIN"/>
    <property type="match status" value="1"/>
</dbReference>
<proteinExistence type="predicted"/>
<keyword evidence="2" id="KW-0732">Signal</keyword>
<comment type="caution">
    <text evidence="3">The sequence shown here is derived from an EMBL/GenBank/DDBJ whole genome shotgun (WGS) entry which is preliminary data.</text>
</comment>
<evidence type="ECO:0000313" key="4">
    <source>
        <dbReference type="Proteomes" id="UP000649573"/>
    </source>
</evidence>
<evidence type="ECO:0000313" key="3">
    <source>
        <dbReference type="EMBL" id="GGU47106.1"/>
    </source>
</evidence>
<name>A0ABQ2UP68_9PSEU</name>
<sequence length="130" mass="13634">MRMTAVTAVCACVALFTSGCSPATYEERMSYLRKVAQQGAETHELLKSQDAKIDEERCKAAFAGLKNMGDRPDVTGVGGQTAEWNEQIQQFFVDSCVSGKPKPVPGESVGQAPSGTSSSTPSPTPSTASG</sequence>
<evidence type="ECO:0008006" key="5">
    <source>
        <dbReference type="Google" id="ProtNLM"/>
    </source>
</evidence>
<organism evidence="3 4">
    <name type="scientific">Lentzea flava</name>
    <dbReference type="NCBI Taxonomy" id="103732"/>
    <lineage>
        <taxon>Bacteria</taxon>
        <taxon>Bacillati</taxon>
        <taxon>Actinomycetota</taxon>
        <taxon>Actinomycetes</taxon>
        <taxon>Pseudonocardiales</taxon>
        <taxon>Pseudonocardiaceae</taxon>
        <taxon>Lentzea</taxon>
    </lineage>
</organism>
<feature type="signal peptide" evidence="2">
    <location>
        <begin position="1"/>
        <end position="23"/>
    </location>
</feature>
<dbReference type="Proteomes" id="UP000649573">
    <property type="component" value="Unassembled WGS sequence"/>
</dbReference>
<accession>A0ABQ2UP68</accession>
<feature type="chain" id="PRO_5047519441" description="Lipoprotein" evidence="2">
    <location>
        <begin position="24"/>
        <end position="130"/>
    </location>
</feature>
<evidence type="ECO:0000256" key="2">
    <source>
        <dbReference type="SAM" id="SignalP"/>
    </source>
</evidence>